<dbReference type="OrthoDB" id="7301144at2"/>
<accession>A0A323US23</accession>
<protein>
    <submittedName>
        <fullName evidence="2">SDR family NAD(P)-dependent oxidoreductase</fullName>
    </submittedName>
</protein>
<dbReference type="GO" id="GO:0016616">
    <property type="term" value="F:oxidoreductase activity, acting on the CH-OH group of donors, NAD or NADP as acceptor"/>
    <property type="evidence" value="ECO:0007669"/>
    <property type="project" value="TreeGrafter"/>
</dbReference>
<proteinExistence type="inferred from homology"/>
<dbReference type="GO" id="GO:0030497">
    <property type="term" value="P:fatty acid elongation"/>
    <property type="evidence" value="ECO:0007669"/>
    <property type="project" value="TreeGrafter"/>
</dbReference>
<dbReference type="SUPFAM" id="SSF51735">
    <property type="entry name" value="NAD(P)-binding Rossmann-fold domains"/>
    <property type="match status" value="1"/>
</dbReference>
<keyword evidence="3" id="KW-1185">Reference proteome</keyword>
<dbReference type="Gene3D" id="3.40.50.720">
    <property type="entry name" value="NAD(P)-binding Rossmann-like Domain"/>
    <property type="match status" value="1"/>
</dbReference>
<dbReference type="PRINTS" id="PR00081">
    <property type="entry name" value="GDHRDH"/>
</dbReference>
<dbReference type="Pfam" id="PF13561">
    <property type="entry name" value="adh_short_C2"/>
    <property type="match status" value="1"/>
</dbReference>
<comment type="similarity">
    <text evidence="1">Belongs to the short-chain dehydrogenases/reductases (SDR) family.</text>
</comment>
<sequence>MSLLKKILPGRVRRKLRGLRDRSLPRIPVTVPYEIRVADGSALQNQIAIVTGGSGSIGRSIACCLAAEGATVYVCGMSPDKIATVVSEIEGLGGKAYPQRLDVSDEADIVRTFAAVAGRHGRIDILVHSAGGSARGAHSPLIGQSTDVIDQVLNVNLRGAILCCREAAKVMVPAQSGRIINISSVLGVQGKADFAEYAASKGGVIAFTKSIAMELGRFGITANCVSPGIVQRGEITASQLEQLGRTNWMNSYGKPEDIAEMVAYLVSSRASFVTGQNFVVDGGRSLGLKGDGDG</sequence>
<dbReference type="CDD" id="cd05233">
    <property type="entry name" value="SDR_c"/>
    <property type="match status" value="1"/>
</dbReference>
<gene>
    <name evidence="2" type="ORF">DNK49_21560</name>
</gene>
<dbReference type="AlphaFoldDB" id="A0A323US23"/>
<dbReference type="InterPro" id="IPR020904">
    <property type="entry name" value="Sc_DH/Rdtase_CS"/>
</dbReference>
<comment type="caution">
    <text evidence="2">The sequence shown here is derived from an EMBL/GenBank/DDBJ whole genome shotgun (WGS) entry which is preliminary data.</text>
</comment>
<dbReference type="RefSeq" id="WP_110529802.1">
    <property type="nucleotide sequence ID" value="NZ_QKOE01000030.1"/>
</dbReference>
<dbReference type="PANTHER" id="PTHR42760:SF40">
    <property type="entry name" value="3-OXOACYL-[ACYL-CARRIER-PROTEIN] REDUCTASE, CHLOROPLASTIC"/>
    <property type="match status" value="1"/>
</dbReference>
<reference evidence="2 3" key="1">
    <citation type="submission" date="2018-06" db="EMBL/GenBank/DDBJ databases">
        <title>Azoarcus communis strain SWub3 genome.</title>
        <authorList>
            <person name="Zorraquino Salvo V."/>
            <person name="Toubiana D."/>
            <person name="Blumwald E."/>
        </authorList>
    </citation>
    <scope>NUCLEOTIDE SEQUENCE [LARGE SCALE GENOMIC DNA]</scope>
    <source>
        <strain evidence="2 3">SWub3</strain>
    </source>
</reference>
<dbReference type="InterPro" id="IPR002347">
    <property type="entry name" value="SDR_fam"/>
</dbReference>
<evidence type="ECO:0000313" key="2">
    <source>
        <dbReference type="EMBL" id="PZA14470.1"/>
    </source>
</evidence>
<organism evidence="2 3">
    <name type="scientific">Parazoarcus communis SWub3 = DSM 12120</name>
    <dbReference type="NCBI Taxonomy" id="1121029"/>
    <lineage>
        <taxon>Bacteria</taxon>
        <taxon>Pseudomonadati</taxon>
        <taxon>Pseudomonadota</taxon>
        <taxon>Betaproteobacteria</taxon>
        <taxon>Rhodocyclales</taxon>
        <taxon>Zoogloeaceae</taxon>
        <taxon>Parazoarcus</taxon>
    </lineage>
</organism>
<dbReference type="Proteomes" id="UP000248259">
    <property type="component" value="Unassembled WGS sequence"/>
</dbReference>
<dbReference type="PANTHER" id="PTHR42760">
    <property type="entry name" value="SHORT-CHAIN DEHYDROGENASES/REDUCTASES FAMILY MEMBER"/>
    <property type="match status" value="1"/>
</dbReference>
<evidence type="ECO:0000256" key="1">
    <source>
        <dbReference type="ARBA" id="ARBA00006484"/>
    </source>
</evidence>
<dbReference type="PRINTS" id="PR00080">
    <property type="entry name" value="SDRFAMILY"/>
</dbReference>
<name>A0A323US23_9RHOO</name>
<dbReference type="PROSITE" id="PS00061">
    <property type="entry name" value="ADH_SHORT"/>
    <property type="match status" value="1"/>
</dbReference>
<dbReference type="EMBL" id="QKOE01000030">
    <property type="protein sequence ID" value="PZA14470.1"/>
    <property type="molecule type" value="Genomic_DNA"/>
</dbReference>
<dbReference type="FunFam" id="3.40.50.720:FF:000084">
    <property type="entry name" value="Short-chain dehydrogenase reductase"/>
    <property type="match status" value="1"/>
</dbReference>
<dbReference type="InterPro" id="IPR036291">
    <property type="entry name" value="NAD(P)-bd_dom_sf"/>
</dbReference>
<evidence type="ECO:0000313" key="3">
    <source>
        <dbReference type="Proteomes" id="UP000248259"/>
    </source>
</evidence>